<protein>
    <submittedName>
        <fullName evidence="1">Uncharacterized protein</fullName>
    </submittedName>
</protein>
<evidence type="ECO:0000313" key="2">
    <source>
        <dbReference type="Proteomes" id="UP000189796"/>
    </source>
</evidence>
<dbReference type="EMBL" id="LT670817">
    <property type="protein sequence ID" value="SHG23988.1"/>
    <property type="molecule type" value="Genomic_DNA"/>
</dbReference>
<organism evidence="1 2">
    <name type="scientific">Bradyrhizobium erythrophlei</name>
    <dbReference type="NCBI Taxonomy" id="1437360"/>
    <lineage>
        <taxon>Bacteria</taxon>
        <taxon>Pseudomonadati</taxon>
        <taxon>Pseudomonadota</taxon>
        <taxon>Alphaproteobacteria</taxon>
        <taxon>Hyphomicrobiales</taxon>
        <taxon>Nitrobacteraceae</taxon>
        <taxon>Bradyrhizobium</taxon>
    </lineage>
</organism>
<sequence>MSSSKTASLGSVTGRDDFIIGEALATALIALERLPETRQPTRNMADMKMLLNSLYAPPEVSLHLTTARWRFIPSARPFGARDV</sequence>
<name>A0A1M5I6K8_9BRAD</name>
<gene>
    <name evidence="1" type="ORF">SAMN05443248_0829</name>
</gene>
<dbReference type="AlphaFoldDB" id="A0A1M5I6K8"/>
<proteinExistence type="predicted"/>
<evidence type="ECO:0000313" key="1">
    <source>
        <dbReference type="EMBL" id="SHG23988.1"/>
    </source>
</evidence>
<dbReference type="Proteomes" id="UP000189796">
    <property type="component" value="Chromosome I"/>
</dbReference>
<accession>A0A1M5I6K8</accession>
<reference evidence="1 2" key="1">
    <citation type="submission" date="2016-11" db="EMBL/GenBank/DDBJ databases">
        <authorList>
            <person name="Jaros S."/>
            <person name="Januszkiewicz K."/>
            <person name="Wedrychowicz H."/>
        </authorList>
    </citation>
    <scope>NUCLEOTIDE SEQUENCE [LARGE SCALE GENOMIC DNA]</scope>
    <source>
        <strain evidence="1 2">GAS138</strain>
    </source>
</reference>